<dbReference type="Gene3D" id="6.10.340.10">
    <property type="match status" value="1"/>
</dbReference>
<dbReference type="EMBL" id="JOJP01000001">
    <property type="protein sequence ID" value="KEI73293.1"/>
    <property type="molecule type" value="Genomic_DNA"/>
</dbReference>
<dbReference type="eggNOG" id="COG5001">
    <property type="taxonomic scope" value="Bacteria"/>
</dbReference>
<dbReference type="CDD" id="cd06225">
    <property type="entry name" value="HAMP"/>
    <property type="match status" value="1"/>
</dbReference>
<dbReference type="GO" id="GO:0016020">
    <property type="term" value="C:membrane"/>
    <property type="evidence" value="ECO:0007669"/>
    <property type="project" value="InterPro"/>
</dbReference>
<dbReference type="Pfam" id="PF00563">
    <property type="entry name" value="EAL"/>
    <property type="match status" value="1"/>
</dbReference>
<dbReference type="InterPro" id="IPR000160">
    <property type="entry name" value="GGDEF_dom"/>
</dbReference>
<dbReference type="PANTHER" id="PTHR33121">
    <property type="entry name" value="CYCLIC DI-GMP PHOSPHODIESTERASE PDEF"/>
    <property type="match status" value="1"/>
</dbReference>
<sequence length="648" mass="72840">MTLLRELALSLTLLLILLFAGSFALTVSDARHYLQEQLDSHAQDTATSLGVAIASTGVDNVATVDSMIDAVFDHGYYRQIRFVDMSGNVLVNSEHPVTLEGVPDWFVKLVDLEAPEVTSEINSGWVPIGQLLVASHPGYAYRSLWSKVSGDALLFSAGLLFAIIGLNILLGAVLRPLKRMEHQANRICERHFEIQPELPKTRDLRRVVQAMNRMAGKLEKAFSEKVALTEELRRKSVKDPLTGILNRKAFKSRMNTALSEETGGAGGSLIMIQVRELELLNRNHGQKFVDELLVNISHWIGKTLLPWPEAFSGRRSGSSFTVFVPACGMSENRRITELLFRVLASMEFFSTAEGSNCLHIASVTHQGLCKPEFLLDHGDKQLLELEVWVKNCWDVSDVSGETAYPYMRWSDKQWLEKLEALMSQGNIELYGQPVLDINGDVAFTEVLARLNLDGDLVPADSFLPIVERYDLYAEFDRAVFFTLADYIDERDDYQLYCLNISPYSLVDDDFYHWLLDALKLRQDLARRLILETPERTLLLVGDRVAERVDKLVETGCQFSIDHFGVASQALTFLQIINAHYLKVDGSFAREITSSYENQLYIRTLSMLAESRDIGVLAQGIESEEEWEALKQLGVAGGQGYYLGRPESL</sequence>
<accession>A0A081KGL7</accession>
<dbReference type="SMART" id="SM00267">
    <property type="entry name" value="GGDEF"/>
    <property type="match status" value="1"/>
</dbReference>
<dbReference type="InterPro" id="IPR032244">
    <property type="entry name" value="LapD_MoxY_N"/>
</dbReference>
<evidence type="ECO:0008006" key="6">
    <source>
        <dbReference type="Google" id="ProtNLM"/>
    </source>
</evidence>
<evidence type="ECO:0000313" key="4">
    <source>
        <dbReference type="EMBL" id="KEI73293.1"/>
    </source>
</evidence>
<dbReference type="CDD" id="cd01948">
    <property type="entry name" value="EAL"/>
    <property type="match status" value="1"/>
</dbReference>
<reference evidence="4 5" key="1">
    <citation type="submission" date="2014-06" db="EMBL/GenBank/DDBJ databases">
        <title>Whole Genome Sequences of Three Symbiotic Endozoicomonas Bacteria.</title>
        <authorList>
            <person name="Neave M.J."/>
            <person name="Apprill A."/>
            <person name="Voolstra C.R."/>
        </authorList>
    </citation>
    <scope>NUCLEOTIDE SEQUENCE [LARGE SCALE GENOMIC DNA]</scope>
    <source>
        <strain evidence="4 5">DSM 22380</strain>
    </source>
</reference>
<comment type="caution">
    <text evidence="4">The sequence shown here is derived from an EMBL/GenBank/DDBJ whole genome shotgun (WGS) entry which is preliminary data.</text>
</comment>
<dbReference type="InterPro" id="IPR043128">
    <property type="entry name" value="Rev_trsase/Diguanyl_cyclase"/>
</dbReference>
<dbReference type="Gene3D" id="3.30.110.200">
    <property type="match status" value="1"/>
</dbReference>
<dbReference type="SUPFAM" id="SSF55073">
    <property type="entry name" value="Nucleotide cyclase"/>
    <property type="match status" value="1"/>
</dbReference>
<evidence type="ECO:0000259" key="2">
    <source>
        <dbReference type="PROSITE" id="PS50883"/>
    </source>
</evidence>
<keyword evidence="1" id="KW-0812">Transmembrane</keyword>
<keyword evidence="5" id="KW-1185">Reference proteome</keyword>
<dbReference type="Pfam" id="PF16448">
    <property type="entry name" value="LapD_MoxY_N"/>
    <property type="match status" value="1"/>
</dbReference>
<dbReference type="Gene3D" id="3.20.20.450">
    <property type="entry name" value="EAL domain"/>
    <property type="match status" value="1"/>
</dbReference>
<dbReference type="InterPro" id="IPR029787">
    <property type="entry name" value="Nucleotide_cyclase"/>
</dbReference>
<feature type="domain" description="HAMP" evidence="3">
    <location>
        <begin position="171"/>
        <end position="223"/>
    </location>
</feature>
<dbReference type="SMART" id="SM00052">
    <property type="entry name" value="EAL"/>
    <property type="match status" value="1"/>
</dbReference>
<keyword evidence="1" id="KW-1133">Transmembrane helix</keyword>
<dbReference type="PANTHER" id="PTHR33121:SF79">
    <property type="entry name" value="CYCLIC DI-GMP PHOSPHODIESTERASE PDED-RELATED"/>
    <property type="match status" value="1"/>
</dbReference>
<dbReference type="InterPro" id="IPR050706">
    <property type="entry name" value="Cyclic-di-GMP_PDE-like"/>
</dbReference>
<dbReference type="Gene3D" id="3.30.70.270">
    <property type="match status" value="1"/>
</dbReference>
<evidence type="ECO:0000259" key="3">
    <source>
        <dbReference type="PROSITE" id="PS50885"/>
    </source>
</evidence>
<dbReference type="Gene3D" id="6.20.270.20">
    <property type="entry name" value="LapD/MoxY periplasmic domain"/>
    <property type="match status" value="1"/>
</dbReference>
<keyword evidence="1" id="KW-0472">Membrane</keyword>
<dbReference type="GO" id="GO:0071111">
    <property type="term" value="F:cyclic-guanylate-specific phosphodiesterase activity"/>
    <property type="evidence" value="ECO:0007669"/>
    <property type="project" value="InterPro"/>
</dbReference>
<organism evidence="4 5">
    <name type="scientific">Endozoicomonas elysicola</name>
    <dbReference type="NCBI Taxonomy" id="305900"/>
    <lineage>
        <taxon>Bacteria</taxon>
        <taxon>Pseudomonadati</taxon>
        <taxon>Pseudomonadota</taxon>
        <taxon>Gammaproteobacteria</taxon>
        <taxon>Oceanospirillales</taxon>
        <taxon>Endozoicomonadaceae</taxon>
        <taxon>Endozoicomonas</taxon>
    </lineage>
</organism>
<dbReference type="Proteomes" id="UP000027997">
    <property type="component" value="Unassembled WGS sequence"/>
</dbReference>
<dbReference type="PROSITE" id="PS50883">
    <property type="entry name" value="EAL"/>
    <property type="match status" value="1"/>
</dbReference>
<dbReference type="AlphaFoldDB" id="A0A081KGL7"/>
<evidence type="ECO:0000256" key="1">
    <source>
        <dbReference type="SAM" id="Phobius"/>
    </source>
</evidence>
<protein>
    <recommendedName>
        <fullName evidence="6">EAL domain-containing protein</fullName>
    </recommendedName>
</protein>
<dbReference type="Pfam" id="PF00990">
    <property type="entry name" value="GGDEF"/>
    <property type="match status" value="1"/>
</dbReference>
<feature type="transmembrane region" description="Helical" evidence="1">
    <location>
        <begin position="152"/>
        <end position="174"/>
    </location>
</feature>
<name>A0A081KGL7_9GAMM</name>
<proteinExistence type="predicted"/>
<feature type="domain" description="EAL" evidence="2">
    <location>
        <begin position="411"/>
        <end position="648"/>
    </location>
</feature>
<dbReference type="InterPro" id="IPR035919">
    <property type="entry name" value="EAL_sf"/>
</dbReference>
<dbReference type="SUPFAM" id="SSF141868">
    <property type="entry name" value="EAL domain-like"/>
    <property type="match status" value="1"/>
</dbReference>
<dbReference type="GO" id="GO:0007165">
    <property type="term" value="P:signal transduction"/>
    <property type="evidence" value="ECO:0007669"/>
    <property type="project" value="InterPro"/>
</dbReference>
<gene>
    <name evidence="4" type="ORF">GV64_23530</name>
</gene>
<dbReference type="STRING" id="305900.GV64_23530"/>
<evidence type="ECO:0000313" key="5">
    <source>
        <dbReference type="Proteomes" id="UP000027997"/>
    </source>
</evidence>
<dbReference type="InterPro" id="IPR003660">
    <property type="entry name" value="HAMP_dom"/>
</dbReference>
<dbReference type="PROSITE" id="PS50885">
    <property type="entry name" value="HAMP"/>
    <property type="match status" value="1"/>
</dbReference>
<dbReference type="RefSeq" id="WP_020581826.1">
    <property type="nucleotide sequence ID" value="NZ_JOJP01000001.1"/>
</dbReference>
<dbReference type="InterPro" id="IPR042461">
    <property type="entry name" value="LapD_MoxY_peri_C"/>
</dbReference>
<dbReference type="InterPro" id="IPR001633">
    <property type="entry name" value="EAL_dom"/>
</dbReference>